<reference evidence="2" key="1">
    <citation type="submission" date="2022-10" db="EMBL/GenBank/DDBJ databases">
        <title>Hoeflea sp. J2-29, isolated from marine algae.</title>
        <authorList>
            <person name="Kristyanto S."/>
            <person name="Kim J.M."/>
            <person name="Jeon C.O."/>
        </authorList>
    </citation>
    <scope>NUCLEOTIDE SEQUENCE</scope>
    <source>
        <strain evidence="2">J2-29</strain>
    </source>
</reference>
<dbReference type="InterPro" id="IPR016181">
    <property type="entry name" value="Acyl_CoA_acyltransferase"/>
</dbReference>
<evidence type="ECO:0000259" key="1">
    <source>
        <dbReference type="PROSITE" id="PS51186"/>
    </source>
</evidence>
<dbReference type="Gene3D" id="3.40.630.30">
    <property type="match status" value="1"/>
</dbReference>
<dbReference type="InterPro" id="IPR000182">
    <property type="entry name" value="GNAT_dom"/>
</dbReference>
<dbReference type="RefSeq" id="WP_267614450.1">
    <property type="nucleotide sequence ID" value="NZ_JAOVZQ010000001.1"/>
</dbReference>
<protein>
    <submittedName>
        <fullName evidence="2">GNAT family N-acetyltransferase</fullName>
    </submittedName>
</protein>
<proteinExistence type="predicted"/>
<dbReference type="Pfam" id="PF00583">
    <property type="entry name" value="Acetyltransf_1"/>
    <property type="match status" value="1"/>
</dbReference>
<keyword evidence="3" id="KW-1185">Reference proteome</keyword>
<evidence type="ECO:0000313" key="3">
    <source>
        <dbReference type="Proteomes" id="UP001081283"/>
    </source>
</evidence>
<dbReference type="SUPFAM" id="SSF55729">
    <property type="entry name" value="Acyl-CoA N-acyltransferases (Nat)"/>
    <property type="match status" value="1"/>
</dbReference>
<dbReference type="Proteomes" id="UP001081283">
    <property type="component" value="Unassembled WGS sequence"/>
</dbReference>
<gene>
    <name evidence="2" type="ORF">OEG82_21845</name>
</gene>
<comment type="caution">
    <text evidence="2">The sequence shown here is derived from an EMBL/GenBank/DDBJ whole genome shotgun (WGS) entry which is preliminary data.</text>
</comment>
<dbReference type="CDD" id="cd04301">
    <property type="entry name" value="NAT_SF"/>
    <property type="match status" value="1"/>
</dbReference>
<dbReference type="EMBL" id="JAOVZQ010000001">
    <property type="protein sequence ID" value="MCY0096634.1"/>
    <property type="molecule type" value="Genomic_DNA"/>
</dbReference>
<accession>A0ABT3YL47</accession>
<evidence type="ECO:0000313" key="2">
    <source>
        <dbReference type="EMBL" id="MCY0096634.1"/>
    </source>
</evidence>
<name>A0ABT3YL47_9HYPH</name>
<sequence length="117" mass="12858">MRECEVWLDEHDGALTGVLILRLMEDGLFLESIGTAPQTAGTGRGRLLLEATFARARELGLDRVELITNSLNPALAWYQRQGFTIDHEDIAPDRVVVHMSADVPEAGTGMRDIGVVQ</sequence>
<feature type="domain" description="N-acetyltransferase" evidence="1">
    <location>
        <begin position="1"/>
        <end position="104"/>
    </location>
</feature>
<dbReference type="PROSITE" id="PS51186">
    <property type="entry name" value="GNAT"/>
    <property type="match status" value="1"/>
</dbReference>
<organism evidence="2 3">
    <name type="scientific">Hoeflea ulvae</name>
    <dbReference type="NCBI Taxonomy" id="2983764"/>
    <lineage>
        <taxon>Bacteria</taxon>
        <taxon>Pseudomonadati</taxon>
        <taxon>Pseudomonadota</taxon>
        <taxon>Alphaproteobacteria</taxon>
        <taxon>Hyphomicrobiales</taxon>
        <taxon>Rhizobiaceae</taxon>
        <taxon>Hoeflea</taxon>
    </lineage>
</organism>